<evidence type="ECO:0000259" key="7">
    <source>
        <dbReference type="Pfam" id="PF17827"/>
    </source>
</evidence>
<dbReference type="InterPro" id="IPR050320">
    <property type="entry name" value="N5-glutamine_MTase"/>
</dbReference>
<dbReference type="InterPro" id="IPR004556">
    <property type="entry name" value="HemK-like"/>
</dbReference>
<accession>A0ABY4NHA0</accession>
<dbReference type="InterPro" id="IPR019874">
    <property type="entry name" value="RF_methyltr_PrmC"/>
</dbReference>
<protein>
    <recommendedName>
        <fullName evidence="5">Release factor glutamine methyltransferase</fullName>
        <shortName evidence="5">RF MTase</shortName>
        <ecNumber evidence="5">2.1.1.297</ecNumber>
    </recommendedName>
    <alternativeName>
        <fullName evidence="5">N5-glutamine methyltransferase PrmC</fullName>
    </alternativeName>
    <alternativeName>
        <fullName evidence="5">Protein-(glutamine-N5) MTase PrmC</fullName>
    </alternativeName>
    <alternativeName>
        <fullName evidence="5">Protein-glutamine N-methyltransferase PrmC</fullName>
    </alternativeName>
</protein>
<evidence type="ECO:0000256" key="1">
    <source>
        <dbReference type="ARBA" id="ARBA00022603"/>
    </source>
</evidence>
<dbReference type="InterPro" id="IPR007848">
    <property type="entry name" value="Small_mtfrase_dom"/>
</dbReference>
<evidence type="ECO:0000259" key="6">
    <source>
        <dbReference type="Pfam" id="PF05175"/>
    </source>
</evidence>
<feature type="binding site" evidence="5">
    <location>
        <begin position="131"/>
        <end position="135"/>
    </location>
    <ligand>
        <name>S-adenosyl-L-methionine</name>
        <dbReference type="ChEBI" id="CHEBI:59789"/>
    </ligand>
</feature>
<evidence type="ECO:0000256" key="4">
    <source>
        <dbReference type="ARBA" id="ARBA00048391"/>
    </source>
</evidence>
<feature type="binding site" evidence="5">
    <location>
        <begin position="197"/>
        <end position="200"/>
    </location>
    <ligand>
        <name>substrate</name>
    </ligand>
</feature>
<dbReference type="GO" id="GO:0032259">
    <property type="term" value="P:methylation"/>
    <property type="evidence" value="ECO:0007669"/>
    <property type="project" value="UniProtKB-KW"/>
</dbReference>
<evidence type="ECO:0000256" key="5">
    <source>
        <dbReference type="HAMAP-Rule" id="MF_02126"/>
    </source>
</evidence>
<dbReference type="CDD" id="cd02440">
    <property type="entry name" value="AdoMet_MTases"/>
    <property type="match status" value="1"/>
</dbReference>
<name>A0ABY4NHA0_9BURK</name>
<evidence type="ECO:0000313" key="8">
    <source>
        <dbReference type="EMBL" id="UQN35707.1"/>
    </source>
</evidence>
<dbReference type="GO" id="GO:0102559">
    <property type="term" value="F:peptide chain release factor N(5)-glutamine methyltransferase activity"/>
    <property type="evidence" value="ECO:0007669"/>
    <property type="project" value="UniProtKB-EC"/>
</dbReference>
<reference evidence="8 9" key="1">
    <citation type="journal article" date="2022" name="Int. J. Syst. Evol. Microbiol.">
        <title>Characterization of Alcaligenes aquatilis as a novel member of heterotrophic nitrifier-aerobic denitrifier and its performance in treating piggery wastewater.</title>
        <authorList>
            <person name="Cao X."/>
            <person name="Zhao B."/>
            <person name="Wu Y."/>
            <person name="Huang J."/>
            <person name="Wang H."/>
            <person name="Sun X."/>
            <person name="Li S."/>
        </authorList>
    </citation>
    <scope>NUCLEOTIDE SEQUENCE [LARGE SCALE GENOMIC DNA]</scope>
    <source>
        <strain evidence="8 9">AS1</strain>
    </source>
</reference>
<dbReference type="PRINTS" id="PR00507">
    <property type="entry name" value="N12N6MTFRASE"/>
</dbReference>
<feature type="binding site" evidence="5">
    <location>
        <position position="154"/>
    </location>
    <ligand>
        <name>S-adenosyl-L-methionine</name>
        <dbReference type="ChEBI" id="CHEBI:59789"/>
    </ligand>
</feature>
<comment type="function">
    <text evidence="5">Methylates the class 1 translation termination release factors RF1/PrfA and RF2/PrfB on the glutamine residue of the universally conserved GGQ motif.</text>
</comment>
<evidence type="ECO:0000313" key="9">
    <source>
        <dbReference type="Proteomes" id="UP000831759"/>
    </source>
</evidence>
<gene>
    <name evidence="5 8" type="primary">prmC</name>
    <name evidence="8" type="ORF">MTR80_15625</name>
</gene>
<feature type="domain" description="Methyltransferase small" evidence="6">
    <location>
        <begin position="118"/>
        <end position="205"/>
    </location>
</feature>
<dbReference type="PANTHER" id="PTHR18895">
    <property type="entry name" value="HEMK METHYLTRANSFERASE"/>
    <property type="match status" value="1"/>
</dbReference>
<proteinExistence type="inferred from homology"/>
<dbReference type="NCBIfam" id="TIGR00536">
    <property type="entry name" value="hemK_fam"/>
    <property type="match status" value="1"/>
</dbReference>
<dbReference type="SUPFAM" id="SSF53335">
    <property type="entry name" value="S-adenosyl-L-methionine-dependent methyltransferases"/>
    <property type="match status" value="1"/>
</dbReference>
<feature type="domain" description="Release factor glutamine methyltransferase N-terminal" evidence="7">
    <location>
        <begin position="27"/>
        <end position="86"/>
    </location>
</feature>
<feature type="binding site" evidence="5">
    <location>
        <position position="197"/>
    </location>
    <ligand>
        <name>S-adenosyl-L-methionine</name>
        <dbReference type="ChEBI" id="CHEBI:59789"/>
    </ligand>
</feature>
<dbReference type="Pfam" id="PF17827">
    <property type="entry name" value="PrmC_N"/>
    <property type="match status" value="1"/>
</dbReference>
<dbReference type="Gene3D" id="3.40.50.150">
    <property type="entry name" value="Vaccinia Virus protein VP39"/>
    <property type="match status" value="1"/>
</dbReference>
<dbReference type="InterPro" id="IPR040758">
    <property type="entry name" value="PrmC_N"/>
</dbReference>
<comment type="similarity">
    <text evidence="5">Belongs to the protein N5-glutamine methyltransferase family. PrmC subfamily.</text>
</comment>
<evidence type="ECO:0000256" key="2">
    <source>
        <dbReference type="ARBA" id="ARBA00022679"/>
    </source>
</evidence>
<keyword evidence="2 5" id="KW-0808">Transferase</keyword>
<dbReference type="PROSITE" id="PS00092">
    <property type="entry name" value="N6_MTASE"/>
    <property type="match status" value="1"/>
</dbReference>
<dbReference type="RefSeq" id="WP_249460343.1">
    <property type="nucleotide sequence ID" value="NZ_CP094619.1"/>
</dbReference>
<keyword evidence="3 5" id="KW-0949">S-adenosyl-L-methionine</keyword>
<dbReference type="InterPro" id="IPR002052">
    <property type="entry name" value="DNA_methylase_N6_adenine_CS"/>
</dbReference>
<dbReference type="InterPro" id="IPR029063">
    <property type="entry name" value="SAM-dependent_MTases_sf"/>
</dbReference>
<dbReference type="EC" id="2.1.1.297" evidence="5"/>
<dbReference type="PANTHER" id="PTHR18895:SF74">
    <property type="entry name" value="MTRF1L RELEASE FACTOR GLUTAMINE METHYLTRANSFERASE"/>
    <property type="match status" value="1"/>
</dbReference>
<dbReference type="EMBL" id="CP094619">
    <property type="protein sequence ID" value="UQN35707.1"/>
    <property type="molecule type" value="Genomic_DNA"/>
</dbReference>
<feature type="binding site" evidence="5">
    <location>
        <position position="181"/>
    </location>
    <ligand>
        <name>S-adenosyl-L-methionine</name>
        <dbReference type="ChEBI" id="CHEBI:59789"/>
    </ligand>
</feature>
<sequence>MSLSGEQAVVPQTVTPADSPRTLRALQRLSPLPRLERDMLWMQVLGVGRSWLIAHDTDELPLDKIQRYQALEARRVAGEPMAYIVGVREFMGHEFLVSPSVLIPRPDTETLVERALERVQHIKAPRILDMGCGSGAIAVSLALARPDAQVVASDISTLVLAQAGLNAQRLCGKVEFCLGSWYDAVTGQEPFDLIVSNPPYIAVDDEHLAQGDVRFEPRQALTDGSDGLTDLRTIVQGAGPYLRPGASLLMEHGWDQADHVQNMLRQAGFKQIVSYEDLAGIRRVTGGQC</sequence>
<dbReference type="HAMAP" id="MF_02126">
    <property type="entry name" value="RF_methyltr_PrmC"/>
    <property type="match status" value="1"/>
</dbReference>
<dbReference type="Proteomes" id="UP000831759">
    <property type="component" value="Chromosome"/>
</dbReference>
<dbReference type="Pfam" id="PF05175">
    <property type="entry name" value="MTS"/>
    <property type="match status" value="1"/>
</dbReference>
<keyword evidence="1 5" id="KW-0489">Methyltransferase</keyword>
<dbReference type="Gene3D" id="1.10.8.10">
    <property type="entry name" value="DNA helicase RuvA subunit, C-terminal domain"/>
    <property type="match status" value="1"/>
</dbReference>
<organism evidence="8 9">
    <name type="scientific">Alcaligenes aquatilis</name>
    <dbReference type="NCBI Taxonomy" id="323284"/>
    <lineage>
        <taxon>Bacteria</taxon>
        <taxon>Pseudomonadati</taxon>
        <taxon>Pseudomonadota</taxon>
        <taxon>Betaproteobacteria</taxon>
        <taxon>Burkholderiales</taxon>
        <taxon>Alcaligenaceae</taxon>
        <taxon>Alcaligenes</taxon>
    </lineage>
</organism>
<dbReference type="GeneID" id="96870394"/>
<comment type="catalytic activity">
    <reaction evidence="4 5">
        <text>L-glutaminyl-[peptide chain release factor] + S-adenosyl-L-methionine = N(5)-methyl-L-glutaminyl-[peptide chain release factor] + S-adenosyl-L-homocysteine + H(+)</text>
        <dbReference type="Rhea" id="RHEA:42896"/>
        <dbReference type="Rhea" id="RHEA-COMP:10271"/>
        <dbReference type="Rhea" id="RHEA-COMP:10272"/>
        <dbReference type="ChEBI" id="CHEBI:15378"/>
        <dbReference type="ChEBI" id="CHEBI:30011"/>
        <dbReference type="ChEBI" id="CHEBI:57856"/>
        <dbReference type="ChEBI" id="CHEBI:59789"/>
        <dbReference type="ChEBI" id="CHEBI:61891"/>
        <dbReference type="EC" id="2.1.1.297"/>
    </reaction>
</comment>
<evidence type="ECO:0000256" key="3">
    <source>
        <dbReference type="ARBA" id="ARBA00022691"/>
    </source>
</evidence>
<keyword evidence="9" id="KW-1185">Reference proteome</keyword>
<dbReference type="NCBIfam" id="TIGR03534">
    <property type="entry name" value="RF_mod_PrmC"/>
    <property type="match status" value="1"/>
</dbReference>